<accession>A0ABZ2R1X8</accession>
<dbReference type="RefSeq" id="WP_406633821.1">
    <property type="nucleotide sequence ID" value="NZ_CP148033.1"/>
</dbReference>
<keyword evidence="4 5" id="KW-0472">Membrane</keyword>
<feature type="transmembrane region" description="Helical" evidence="5">
    <location>
        <begin position="143"/>
        <end position="164"/>
    </location>
</feature>
<evidence type="ECO:0000256" key="3">
    <source>
        <dbReference type="ARBA" id="ARBA00022989"/>
    </source>
</evidence>
<evidence type="ECO:0000313" key="6">
    <source>
        <dbReference type="EMBL" id="WXK92266.1"/>
    </source>
</evidence>
<evidence type="ECO:0000256" key="4">
    <source>
        <dbReference type="ARBA" id="ARBA00023136"/>
    </source>
</evidence>
<feature type="transmembrane region" description="Helical" evidence="5">
    <location>
        <begin position="184"/>
        <end position="204"/>
    </location>
</feature>
<feature type="transmembrane region" description="Helical" evidence="5">
    <location>
        <begin position="32"/>
        <end position="52"/>
    </location>
</feature>
<feature type="transmembrane region" description="Helical" evidence="5">
    <location>
        <begin position="245"/>
        <end position="264"/>
    </location>
</feature>
<keyword evidence="7" id="KW-1185">Reference proteome</keyword>
<evidence type="ECO:0000313" key="7">
    <source>
        <dbReference type="Proteomes" id="UP001623384"/>
    </source>
</evidence>
<evidence type="ECO:0000256" key="5">
    <source>
        <dbReference type="SAM" id="Phobius"/>
    </source>
</evidence>
<name>A0ABZ2R1X8_9MICC</name>
<gene>
    <name evidence="6" type="ORF">WHH00_14405</name>
</gene>
<dbReference type="Proteomes" id="UP001623384">
    <property type="component" value="Chromosome"/>
</dbReference>
<reference evidence="6 7" key="1">
    <citation type="submission" date="2024-03" db="EMBL/GenBank/DDBJ databases">
        <title>Rhodococcus navarretei sp. nov. and Pseudarthrobacter quantumdoti sp. nov., two new species with the ability to biosynthesize Quantum Dots isolated from soil samples at Union Glacier, Antarctica.</title>
        <authorList>
            <person name="Vargas M."/>
        </authorList>
    </citation>
    <scope>NUCLEOTIDE SEQUENCE [LARGE SCALE GENOMIC DNA]</scope>
    <source>
        <strain evidence="6 7">RC-2-3</strain>
    </source>
</reference>
<keyword evidence="3 5" id="KW-1133">Transmembrane helix</keyword>
<feature type="transmembrane region" description="Helical" evidence="5">
    <location>
        <begin position="64"/>
        <end position="82"/>
    </location>
</feature>
<dbReference type="Pfam" id="PF02535">
    <property type="entry name" value="Zip"/>
    <property type="match status" value="1"/>
</dbReference>
<evidence type="ECO:0000256" key="1">
    <source>
        <dbReference type="ARBA" id="ARBA00004141"/>
    </source>
</evidence>
<protein>
    <submittedName>
        <fullName evidence="6">ZIP family metal transporter</fullName>
    </submittedName>
</protein>
<dbReference type="InterPro" id="IPR003689">
    <property type="entry name" value="ZIP"/>
</dbReference>
<sequence length="265" mass="26569">MMMSLWFGVIASSALVLGAVIGVRFELPKRLLAMLLAFAAGSLITALAFELFEDAYERGGIIRAAIGLMLGAVVFTVLSALLDRWAQAGDAKRAKAADEFQGSAKLDTDAAARDKRPTSASTAGAAGLALLAAVTLDGVPENLALGISLGEGTGGLALLAAIFVSNFPEALVGSASMRSQGRSAVSIIGLWVACAALLVIAVVVGAGPLSGTDPEAISIPLAFAAGAVIASLADTLMPEAYEHGGPAVALSTAAGFVLAFVLSLA</sequence>
<organism evidence="6 7">
    <name type="scientific">Pseudarthrobacter quantipunctorum</name>
    <dbReference type="NCBI Taxonomy" id="3128980"/>
    <lineage>
        <taxon>Bacteria</taxon>
        <taxon>Bacillati</taxon>
        <taxon>Actinomycetota</taxon>
        <taxon>Actinomycetes</taxon>
        <taxon>Micrococcales</taxon>
        <taxon>Micrococcaceae</taxon>
        <taxon>Pseudarthrobacter</taxon>
    </lineage>
</organism>
<evidence type="ECO:0000256" key="2">
    <source>
        <dbReference type="ARBA" id="ARBA00022692"/>
    </source>
</evidence>
<proteinExistence type="predicted"/>
<comment type="subcellular location">
    <subcellularLocation>
        <location evidence="1">Membrane</location>
        <topology evidence="1">Multi-pass membrane protein</topology>
    </subcellularLocation>
</comment>
<dbReference type="EMBL" id="CP148033">
    <property type="protein sequence ID" value="WXK92266.1"/>
    <property type="molecule type" value="Genomic_DNA"/>
</dbReference>
<keyword evidence="2 5" id="KW-0812">Transmembrane</keyword>
<feature type="transmembrane region" description="Helical" evidence="5">
    <location>
        <begin position="216"/>
        <end position="233"/>
    </location>
</feature>